<protein>
    <submittedName>
        <fullName evidence="1">Uncharacterized protein</fullName>
    </submittedName>
</protein>
<dbReference type="EMBL" id="JACHGG010000011">
    <property type="protein sequence ID" value="MBB6061357.1"/>
    <property type="molecule type" value="Genomic_DNA"/>
</dbReference>
<gene>
    <name evidence="1" type="ORF">HNQ93_004236</name>
</gene>
<dbReference type="Proteomes" id="UP000532746">
    <property type="component" value="Unassembled WGS sequence"/>
</dbReference>
<proteinExistence type="predicted"/>
<reference evidence="1 2" key="1">
    <citation type="submission" date="2020-08" db="EMBL/GenBank/DDBJ databases">
        <title>Genomic Encyclopedia of Type Strains, Phase IV (KMG-IV): sequencing the most valuable type-strain genomes for metagenomic binning, comparative biology and taxonomic classification.</title>
        <authorList>
            <person name="Goeker M."/>
        </authorList>
    </citation>
    <scope>NUCLEOTIDE SEQUENCE [LARGE SCALE GENOMIC DNA]</scope>
    <source>
        <strain evidence="1 2">DSM 26718</strain>
    </source>
</reference>
<sequence length="67" mass="7592">MASYKQKILRTTYPLIMRLSKSGSNGMVLQHTQPVPAPVSFYELAGQLNSRQPLPFAQFKGKQVLLW</sequence>
<name>A0A7W9WF35_9BACT</name>
<organism evidence="1 2">
    <name type="scientific">Hymenobacter luteus</name>
    <dbReference type="NCBI Taxonomy" id="1411122"/>
    <lineage>
        <taxon>Bacteria</taxon>
        <taxon>Pseudomonadati</taxon>
        <taxon>Bacteroidota</taxon>
        <taxon>Cytophagia</taxon>
        <taxon>Cytophagales</taxon>
        <taxon>Hymenobacteraceae</taxon>
        <taxon>Hymenobacter</taxon>
    </lineage>
</organism>
<dbReference type="RefSeq" id="WP_246399140.1">
    <property type="nucleotide sequence ID" value="NZ_JACHGG010000011.1"/>
</dbReference>
<dbReference type="AlphaFoldDB" id="A0A7W9WF35"/>
<keyword evidence="2" id="KW-1185">Reference proteome</keyword>
<evidence type="ECO:0000313" key="2">
    <source>
        <dbReference type="Proteomes" id="UP000532746"/>
    </source>
</evidence>
<comment type="caution">
    <text evidence="1">The sequence shown here is derived from an EMBL/GenBank/DDBJ whole genome shotgun (WGS) entry which is preliminary data.</text>
</comment>
<accession>A0A7W9WF35</accession>
<evidence type="ECO:0000313" key="1">
    <source>
        <dbReference type="EMBL" id="MBB6061357.1"/>
    </source>
</evidence>